<dbReference type="EMBL" id="AGNK02005171">
    <property type="status" value="NOT_ANNOTATED_CDS"/>
    <property type="molecule type" value="Genomic_DNA"/>
</dbReference>
<proteinExistence type="predicted"/>
<dbReference type="EnsemblPlants" id="KQK95497">
    <property type="protein sequence ID" value="KQK95497"/>
    <property type="gene ID" value="SETIT_027441mg"/>
</dbReference>
<protein>
    <recommendedName>
        <fullName evidence="3">NB-ARC domain-containing protein</fullName>
    </recommendedName>
</protein>
<dbReference type="InterPro" id="IPR032675">
    <property type="entry name" value="LRR_dom_sf"/>
</dbReference>
<dbReference type="HOGENOM" id="CLU_2645415_0_0_1"/>
<reference evidence="1" key="2">
    <citation type="submission" date="2018-08" db="UniProtKB">
        <authorList>
            <consortium name="EnsemblPlants"/>
        </authorList>
    </citation>
    <scope>IDENTIFICATION</scope>
    <source>
        <strain evidence="1">Yugu1</strain>
    </source>
</reference>
<evidence type="ECO:0000313" key="2">
    <source>
        <dbReference type="Proteomes" id="UP000004995"/>
    </source>
</evidence>
<dbReference type="Gramene" id="KQK95497">
    <property type="protein sequence ID" value="KQK95497"/>
    <property type="gene ID" value="SETIT_027441mg"/>
</dbReference>
<dbReference type="InParanoid" id="K3ZLI2"/>
<sequence>MVSTPFPALKQLRLHDLESSKGWVATEGKEDELTFPVLEEVDIKNCPKLTSLPEAPKLKVVRLSEGKALLSLGIVKS</sequence>
<keyword evidence="2" id="KW-1185">Reference proteome</keyword>
<reference evidence="2" key="1">
    <citation type="journal article" date="2012" name="Nat. Biotechnol.">
        <title>Reference genome sequence of the model plant Setaria.</title>
        <authorList>
            <person name="Bennetzen J.L."/>
            <person name="Schmutz J."/>
            <person name="Wang H."/>
            <person name="Percifield R."/>
            <person name="Hawkins J."/>
            <person name="Pontaroli A.C."/>
            <person name="Estep M."/>
            <person name="Feng L."/>
            <person name="Vaughn J.N."/>
            <person name="Grimwood J."/>
            <person name="Jenkins J."/>
            <person name="Barry K."/>
            <person name="Lindquist E."/>
            <person name="Hellsten U."/>
            <person name="Deshpande S."/>
            <person name="Wang X."/>
            <person name="Wu X."/>
            <person name="Mitros T."/>
            <person name="Triplett J."/>
            <person name="Yang X."/>
            <person name="Ye C.Y."/>
            <person name="Mauro-Herrera M."/>
            <person name="Wang L."/>
            <person name="Li P."/>
            <person name="Sharma M."/>
            <person name="Sharma R."/>
            <person name="Ronald P.C."/>
            <person name="Panaud O."/>
            <person name="Kellogg E.A."/>
            <person name="Brutnell T.P."/>
            <person name="Doust A.N."/>
            <person name="Tuskan G.A."/>
            <person name="Rokhsar D."/>
            <person name="Devos K.M."/>
        </authorList>
    </citation>
    <scope>NUCLEOTIDE SEQUENCE [LARGE SCALE GENOMIC DNA]</scope>
    <source>
        <strain evidence="2">cv. Yugu1</strain>
    </source>
</reference>
<dbReference type="Gene3D" id="3.80.10.10">
    <property type="entry name" value="Ribonuclease Inhibitor"/>
    <property type="match status" value="1"/>
</dbReference>
<name>K3ZLI2_SETIT</name>
<dbReference type="AlphaFoldDB" id="K3ZLI2"/>
<evidence type="ECO:0000313" key="1">
    <source>
        <dbReference type="EnsemblPlants" id="KQK95497"/>
    </source>
</evidence>
<accession>K3ZLI2</accession>
<evidence type="ECO:0008006" key="3">
    <source>
        <dbReference type="Google" id="ProtNLM"/>
    </source>
</evidence>
<organism evidence="1 2">
    <name type="scientific">Setaria italica</name>
    <name type="common">Foxtail millet</name>
    <name type="synonym">Panicum italicum</name>
    <dbReference type="NCBI Taxonomy" id="4555"/>
    <lineage>
        <taxon>Eukaryota</taxon>
        <taxon>Viridiplantae</taxon>
        <taxon>Streptophyta</taxon>
        <taxon>Embryophyta</taxon>
        <taxon>Tracheophyta</taxon>
        <taxon>Spermatophyta</taxon>
        <taxon>Magnoliopsida</taxon>
        <taxon>Liliopsida</taxon>
        <taxon>Poales</taxon>
        <taxon>Poaceae</taxon>
        <taxon>PACMAD clade</taxon>
        <taxon>Panicoideae</taxon>
        <taxon>Panicodae</taxon>
        <taxon>Paniceae</taxon>
        <taxon>Cenchrinae</taxon>
        <taxon>Setaria</taxon>
    </lineage>
</organism>
<dbReference type="Proteomes" id="UP000004995">
    <property type="component" value="Unassembled WGS sequence"/>
</dbReference>